<dbReference type="OrthoDB" id="582206at2"/>
<keyword evidence="2" id="KW-1185">Reference proteome</keyword>
<reference evidence="2" key="1">
    <citation type="journal article" date="2011" name="MBio">
        <title>Novel metabolic attributes of the genus Cyanothece, comprising a group of unicellular nitrogen-fixing Cyanobacteria.</title>
        <authorList>
            <person name="Bandyopadhyay A."/>
            <person name="Elvitigala T."/>
            <person name="Welsh E."/>
            <person name="Stockel J."/>
            <person name="Liberton M."/>
            <person name="Min H."/>
            <person name="Sherman L.A."/>
            <person name="Pakrasi H.B."/>
        </authorList>
    </citation>
    <scope>NUCLEOTIDE SEQUENCE [LARGE SCALE GENOMIC DNA]</scope>
    <source>
        <strain evidence="2">PCC 7822</strain>
    </source>
</reference>
<dbReference type="AlphaFoldDB" id="E0UCZ4"/>
<dbReference type="STRING" id="497965.Cyan7822_4549"/>
<dbReference type="KEGG" id="cyj:Cyan7822_4549"/>
<dbReference type="Proteomes" id="UP000008206">
    <property type="component" value="Chromosome"/>
</dbReference>
<dbReference type="HOGENOM" id="CLU_1802923_0_0_3"/>
<dbReference type="RefSeq" id="WP_013324506.1">
    <property type="nucleotide sequence ID" value="NC_014501.1"/>
</dbReference>
<sequence>MTPQLTSKSLSKLLEKYPNLKTPIEQGRFLTGYTQGSYSGNQVNVFLVRSPWTQFCLPATAIGSLPPGAVLLITEEAHASPQGLWKAYSLETDNKSFNNRSTSQVQSQFLSSLTSTAASIAIETERKYSSRRLRELAQQQLVR</sequence>
<dbReference type="eggNOG" id="ENOG5030Q86">
    <property type="taxonomic scope" value="Bacteria"/>
</dbReference>
<evidence type="ECO:0000313" key="2">
    <source>
        <dbReference type="Proteomes" id="UP000008206"/>
    </source>
</evidence>
<organism evidence="1 2">
    <name type="scientific">Gloeothece verrucosa (strain PCC 7822)</name>
    <name type="common">Cyanothece sp. (strain PCC 7822)</name>
    <dbReference type="NCBI Taxonomy" id="497965"/>
    <lineage>
        <taxon>Bacteria</taxon>
        <taxon>Bacillati</taxon>
        <taxon>Cyanobacteriota</taxon>
        <taxon>Cyanophyceae</taxon>
        <taxon>Oscillatoriophycideae</taxon>
        <taxon>Chroococcales</taxon>
        <taxon>Aphanothecaceae</taxon>
        <taxon>Gloeothece</taxon>
        <taxon>Gloeothece verrucosa</taxon>
    </lineage>
</organism>
<gene>
    <name evidence="1" type="ordered locus">Cyan7822_4549</name>
</gene>
<protein>
    <submittedName>
        <fullName evidence="1">Uncharacterized protein</fullName>
    </submittedName>
</protein>
<evidence type="ECO:0000313" key="1">
    <source>
        <dbReference type="EMBL" id="ADN16459.1"/>
    </source>
</evidence>
<accession>E0UCZ4</accession>
<dbReference type="EMBL" id="CP002198">
    <property type="protein sequence ID" value="ADN16459.1"/>
    <property type="molecule type" value="Genomic_DNA"/>
</dbReference>
<proteinExistence type="predicted"/>
<name>E0UCZ4_GLOV7</name>